<reference evidence="1 2" key="1">
    <citation type="journal article" date="2022" name="bioRxiv">
        <title>The genome of the oomycete Peronosclerospora sorghi, a cosmopolitan pathogen of maize and sorghum, is inflated with dispersed pseudogenes.</title>
        <authorList>
            <person name="Fletcher K."/>
            <person name="Martin F."/>
            <person name="Isakeit T."/>
            <person name="Cavanaugh K."/>
            <person name="Magill C."/>
            <person name="Michelmore R."/>
        </authorList>
    </citation>
    <scope>NUCLEOTIDE SEQUENCE [LARGE SCALE GENOMIC DNA]</scope>
    <source>
        <strain evidence="1">P6</strain>
    </source>
</reference>
<organism evidence="1 2">
    <name type="scientific">Peronosclerospora sorghi</name>
    <dbReference type="NCBI Taxonomy" id="230839"/>
    <lineage>
        <taxon>Eukaryota</taxon>
        <taxon>Sar</taxon>
        <taxon>Stramenopiles</taxon>
        <taxon>Oomycota</taxon>
        <taxon>Peronosporomycetes</taxon>
        <taxon>Peronosporales</taxon>
        <taxon>Peronosporaceae</taxon>
        <taxon>Peronosclerospora</taxon>
    </lineage>
</organism>
<evidence type="ECO:0000313" key="1">
    <source>
        <dbReference type="EMBL" id="KAI9910615.1"/>
    </source>
</evidence>
<gene>
    <name evidence="1" type="ORF">PsorP6_010361</name>
</gene>
<dbReference type="Proteomes" id="UP001163321">
    <property type="component" value="Chromosome 6"/>
</dbReference>
<evidence type="ECO:0000313" key="2">
    <source>
        <dbReference type="Proteomes" id="UP001163321"/>
    </source>
</evidence>
<dbReference type="EMBL" id="CM047585">
    <property type="protein sequence ID" value="KAI9910615.1"/>
    <property type="molecule type" value="Genomic_DNA"/>
</dbReference>
<name>A0ACC0VVL6_9STRA</name>
<accession>A0ACC0VVL6</accession>
<sequence>MCPTATTYEYNLVSNFVRRKDTQRPPSMKWQGHERLVAFRDEIPHRNSHAVPIRRGGVGPARNTPSRHDNLMRSRILCFFLGCAGAAAKSPSRQVLAPPTRRKPKTPIVPLDTMETHRFTFNPFRDLHLRPEDRTKIVDITNALVLEKFAEYEDYLRSGKNVDLRRWKKSATSGPTTTYLEHLASSTGHSKLPKSLMVGPLAGSLDDNMFGIVNPTIEDMRIKTSYLHDFNAAAVLATIIEPSVEDPFRSVVIKWMEIDLPVASLGLVRNRDYVYIESTGILRLQSGDRVGYHLLHSASFPETPDLPHRVRGNLSFCAIFHQEGPNQTTCHGTGIMDPGGDLIRSMAIGGMVQATMAGLKYAYCGQMKKLAWLLEQRQTAARERGPPPVLNRFCATCMKRVQSSRFGGARVHTCKLCFQVVCRSCKVAKKLSFLAPDLALVQHKVTFCVKCLVEATRVDTQEAAREQFVYKKSFHLPMTAALASISDPSTMDRANEPRLPRTSPSGTWSENRSYNAEWSQEHENLLACSRVGGRPLLSLPANKKNGCSTVDIQIDALERDWEVIKTLSGRVCLSPHYVLELVHLKCVNFGLRWRDVRETVTVPPRCVMGPHWVLMVATWFTLGLLATLVNVLTFEKAGSIQVAAGVLLSGMCLTCYALVACTNPGIVTRRDVPLDDTFTYCDRCDSYRPEGCVRSRFLVVFMFSTATSLLMRRLRCYPSALHCMDCRVCIEEYDHHCPWTGKCVGKRNVRYFYAWLVFLVLAFVYEAIQFTTYLMPADGADPLDSLDESLDLIVSPALHK</sequence>
<comment type="caution">
    <text evidence="1">The sequence shown here is derived from an EMBL/GenBank/DDBJ whole genome shotgun (WGS) entry which is preliminary data.</text>
</comment>
<keyword evidence="2" id="KW-1185">Reference proteome</keyword>
<proteinExistence type="predicted"/>
<protein>
    <submittedName>
        <fullName evidence="1">Uncharacterized protein</fullName>
    </submittedName>
</protein>